<feature type="coiled-coil region" evidence="4">
    <location>
        <begin position="235"/>
        <end position="269"/>
    </location>
</feature>
<keyword evidence="1" id="KW-0677">Repeat</keyword>
<dbReference type="EMBL" id="JAUKTR010000004">
    <property type="protein sequence ID" value="MDO1559707.1"/>
    <property type="molecule type" value="Genomic_DNA"/>
</dbReference>
<dbReference type="Proteomes" id="UP001169063">
    <property type="component" value="Unassembled WGS sequence"/>
</dbReference>
<dbReference type="InterPro" id="IPR003593">
    <property type="entry name" value="AAA+_ATPase"/>
</dbReference>
<dbReference type="CDD" id="cd03221">
    <property type="entry name" value="ABCF_EF-3"/>
    <property type="match status" value="1"/>
</dbReference>
<proteinExistence type="predicted"/>
<evidence type="ECO:0000259" key="5">
    <source>
        <dbReference type="PROSITE" id="PS50893"/>
    </source>
</evidence>
<keyword evidence="4" id="KW-0175">Coiled coil</keyword>
<keyword evidence="3 6" id="KW-0067">ATP-binding</keyword>
<gene>
    <name evidence="6" type="ORF">Q0812_09735</name>
</gene>
<dbReference type="InterPro" id="IPR050611">
    <property type="entry name" value="ABCF"/>
</dbReference>
<dbReference type="GO" id="GO:0005524">
    <property type="term" value="F:ATP binding"/>
    <property type="evidence" value="ECO:0007669"/>
    <property type="project" value="UniProtKB-KW"/>
</dbReference>
<evidence type="ECO:0000313" key="6">
    <source>
        <dbReference type="EMBL" id="MDO1559707.1"/>
    </source>
</evidence>
<dbReference type="RefSeq" id="WP_302110143.1">
    <property type="nucleotide sequence ID" value="NZ_JAUKTR010000004.1"/>
</dbReference>
<dbReference type="Gene3D" id="3.40.50.300">
    <property type="entry name" value="P-loop containing nucleotide triphosphate hydrolases"/>
    <property type="match status" value="2"/>
</dbReference>
<evidence type="ECO:0000256" key="4">
    <source>
        <dbReference type="SAM" id="Coils"/>
    </source>
</evidence>
<sequence length="543" mass="57811">MSSRNPHPSPSASAYATLDRVGARTPDGRILFDNLSLALAHERTGLVGRNGSGKTTLLRLIAGLAEPSEGLVARSGSVAWLAQRREPEPAETVADALGVAEALATVARVLAGDGSPQDLAEADWTLETRIAAVMADAGLAGLDLCRRVATLSGGEQTRLRLAALRLAPPDLLLLDEPTNHMDAEGRAQVADLLARWPGGVVVASHDRALLRRMDRIVELSDLGAAVFGGGYDAYAERKAAERAAAEHDLSVAEREVERAARDSQRAAERKARRDRAGRAFAMRRSEPKILLGAMAERAENSGGREDWLAQRRAEAASAKLTAARERVEQVRLLDIPLPSPDLARGRTVLTLENAAWRAPDGRVVVGPISMQLTGPERVAVTGPNGAGKSTLLKLMAGELEPAEGTVQRPVRSALLDQDAALLRPRETLMEAYRRLNPETTPNQAHAALARFLFRNSAAQKTVGVLSGGERLRAALACVMTAVQPPQLLILDEPTNHLDLDSLAAVEAALAAWRGALVVVSHDPEFLDAIGVERTLALRPGGSG</sequence>
<evidence type="ECO:0000256" key="1">
    <source>
        <dbReference type="ARBA" id="ARBA00022737"/>
    </source>
</evidence>
<organism evidence="6 7">
    <name type="scientific">Peiella sedimenti</name>
    <dbReference type="NCBI Taxonomy" id="3061083"/>
    <lineage>
        <taxon>Bacteria</taxon>
        <taxon>Pseudomonadati</taxon>
        <taxon>Pseudomonadota</taxon>
        <taxon>Alphaproteobacteria</taxon>
        <taxon>Caulobacterales</taxon>
        <taxon>Caulobacteraceae</taxon>
        <taxon>Peiella</taxon>
    </lineage>
</organism>
<accession>A0ABT8SMB3</accession>
<keyword evidence="2" id="KW-0547">Nucleotide-binding</keyword>
<evidence type="ECO:0000256" key="2">
    <source>
        <dbReference type="ARBA" id="ARBA00022741"/>
    </source>
</evidence>
<dbReference type="PANTHER" id="PTHR19211:SF6">
    <property type="entry name" value="BLL7188 PROTEIN"/>
    <property type="match status" value="1"/>
</dbReference>
<feature type="domain" description="ABC transporter" evidence="5">
    <location>
        <begin position="349"/>
        <end position="538"/>
    </location>
</feature>
<evidence type="ECO:0000256" key="3">
    <source>
        <dbReference type="ARBA" id="ARBA00022840"/>
    </source>
</evidence>
<reference evidence="6" key="1">
    <citation type="submission" date="2023-07" db="EMBL/GenBank/DDBJ databases">
        <title>Brevundimonas soil sp. nov., isolated from the soil of chemical plant.</title>
        <authorList>
            <person name="Wu N."/>
        </authorList>
    </citation>
    <scope>NUCLEOTIDE SEQUENCE</scope>
    <source>
        <strain evidence="6">XZ-24</strain>
    </source>
</reference>
<dbReference type="InterPro" id="IPR003439">
    <property type="entry name" value="ABC_transporter-like_ATP-bd"/>
</dbReference>
<name>A0ABT8SMB3_9CAUL</name>
<dbReference type="Pfam" id="PF00005">
    <property type="entry name" value="ABC_tran"/>
    <property type="match status" value="2"/>
</dbReference>
<dbReference type="InterPro" id="IPR027417">
    <property type="entry name" value="P-loop_NTPase"/>
</dbReference>
<comment type="caution">
    <text evidence="6">The sequence shown here is derived from an EMBL/GenBank/DDBJ whole genome shotgun (WGS) entry which is preliminary data.</text>
</comment>
<dbReference type="SMART" id="SM00382">
    <property type="entry name" value="AAA"/>
    <property type="match status" value="2"/>
</dbReference>
<keyword evidence="7" id="KW-1185">Reference proteome</keyword>
<feature type="domain" description="ABC transporter" evidence="5">
    <location>
        <begin position="16"/>
        <end position="247"/>
    </location>
</feature>
<evidence type="ECO:0000313" key="7">
    <source>
        <dbReference type="Proteomes" id="UP001169063"/>
    </source>
</evidence>
<dbReference type="PANTHER" id="PTHR19211">
    <property type="entry name" value="ATP-BINDING TRANSPORT PROTEIN-RELATED"/>
    <property type="match status" value="1"/>
</dbReference>
<dbReference type="SUPFAM" id="SSF52540">
    <property type="entry name" value="P-loop containing nucleoside triphosphate hydrolases"/>
    <property type="match status" value="2"/>
</dbReference>
<protein>
    <submittedName>
        <fullName evidence="6">ABC-F family ATP-binding cassette domain-containing protein</fullName>
    </submittedName>
</protein>
<dbReference type="PROSITE" id="PS50893">
    <property type="entry name" value="ABC_TRANSPORTER_2"/>
    <property type="match status" value="2"/>
</dbReference>